<keyword evidence="8" id="KW-1185">Reference proteome</keyword>
<evidence type="ECO:0000256" key="4">
    <source>
        <dbReference type="ARBA" id="ARBA00023157"/>
    </source>
</evidence>
<evidence type="ECO:0000313" key="9">
    <source>
        <dbReference type="RefSeq" id="XP_004432752.2"/>
    </source>
</evidence>
<keyword evidence="4" id="KW-1015">Disulfide bond</keyword>
<protein>
    <submittedName>
        <fullName evidence="9">Pseudokinase FAM20A</fullName>
    </submittedName>
</protein>
<proteinExistence type="inferred from homology"/>
<feature type="compositionally biased region" description="Low complexity" evidence="6">
    <location>
        <begin position="130"/>
        <end position="146"/>
    </location>
</feature>
<feature type="compositionally biased region" description="Pro residues" evidence="6">
    <location>
        <begin position="120"/>
        <end position="129"/>
    </location>
</feature>
<keyword evidence="5" id="KW-0325">Glycoprotein</keyword>
<evidence type="ECO:0000256" key="3">
    <source>
        <dbReference type="ARBA" id="ARBA00023034"/>
    </source>
</evidence>
<accession>A0ABM0HS04</accession>
<feature type="compositionally biased region" description="Basic and acidic residues" evidence="6">
    <location>
        <begin position="7"/>
        <end position="28"/>
    </location>
</feature>
<dbReference type="Proteomes" id="UP000694910">
    <property type="component" value="Unplaced"/>
</dbReference>
<dbReference type="InterPro" id="IPR009581">
    <property type="entry name" value="FAM20_C"/>
</dbReference>
<feature type="compositionally biased region" description="Basic and acidic residues" evidence="6">
    <location>
        <begin position="153"/>
        <end position="162"/>
    </location>
</feature>
<dbReference type="PANTHER" id="PTHR12450">
    <property type="entry name" value="DENTIN MATRIX PROTEIN 4 PROTEIN FAM20"/>
    <property type="match status" value="1"/>
</dbReference>
<dbReference type="GeneID" id="101402887"/>
<dbReference type="PANTHER" id="PTHR12450:SF12">
    <property type="entry name" value="PSEUDOKINASE FAM20A"/>
    <property type="match status" value="1"/>
</dbReference>
<feature type="compositionally biased region" description="Basic and acidic residues" evidence="6">
    <location>
        <begin position="88"/>
        <end position="97"/>
    </location>
</feature>
<evidence type="ECO:0000256" key="5">
    <source>
        <dbReference type="ARBA" id="ARBA00023180"/>
    </source>
</evidence>
<dbReference type="RefSeq" id="XP_004432752.2">
    <property type="nucleotide sequence ID" value="XM_004432695.2"/>
</dbReference>
<evidence type="ECO:0000256" key="2">
    <source>
        <dbReference type="ARBA" id="ARBA00006557"/>
    </source>
</evidence>
<comment type="subcellular location">
    <subcellularLocation>
        <location evidence="1">Golgi apparatus</location>
    </subcellularLocation>
</comment>
<evidence type="ECO:0000259" key="7">
    <source>
        <dbReference type="Pfam" id="PF06702"/>
    </source>
</evidence>
<feature type="compositionally biased region" description="Low complexity" evidence="6">
    <location>
        <begin position="108"/>
        <end position="119"/>
    </location>
</feature>
<evidence type="ECO:0000313" key="8">
    <source>
        <dbReference type="Proteomes" id="UP000694910"/>
    </source>
</evidence>
<gene>
    <name evidence="9" type="primary">LOC101402887</name>
</gene>
<name>A0ABM0HS04_CERSS</name>
<feature type="region of interest" description="Disordered" evidence="6">
    <location>
        <begin position="1"/>
        <end position="232"/>
    </location>
</feature>
<keyword evidence="3" id="KW-0333">Golgi apparatus</keyword>
<sequence length="773" mass="84976">MGARSGLGDKVEGQSQQRDRELAGELRQRQVPAESGRRGGRWARRGRPGVTSASRSRARRRACPEKPGARASPPPAEGAAGTVAAAAERQHPLERRPRLCSRLPPPGASAAACSLRSCSSPPPAPPPVRPRGAASTRAPGRSPAAGSGAGGRGAEKVRETGTRETPSPGLHSTRRGTPANTTSPRAPCTRLPSSGATPLKAGLSRAVSIPAPSGRTPGDPLRPAPSRVPGEAMPGLRRDRLLTLLLLGALLSADLYFHLWPQVQRQLRPREQPRGCPCASRASSRAPDSAAAFSDPHAAAHNFSRGGTPAEQDGGGRSGPRSKLQALFAHPLYKVPEEPPLLGPDDVLLASQEALRYYRRKVARWNRRQKVYKEQLNLTSLDHPLHLQLEASWVQFHLGINRHGLYSRSSPVVNKLLHDMSHFPTISADYSQDEKALLGACDCSQIVKPSGVHLKLVLRFSDFGKAMFKPMRQQRDEETPVDFFYFIDFQRHNAEIAAFHLDRILDFRRVPPTVGRLVNVTKEILEVTKNEILQSVFFVSPANNVCFFAKCPYMCKTEYAVCGNPHLLEGSLSAYLPSLNLAPRLSVPNPWIRSYSLAGKEEWEVNPLYCDTVKQIYPYNSSNRLLNIIDMAIFDFLIGNMDRHHYEMFTKFGDDGFLIHLDNARGFGRHSHDEVSILAPLSQCCRIKKKTLLHLQLLAQADYRLSDVMRESLLEDQLTPVLTEPHLLALDRRLQIILKTVEGCIEVHGEHSVIANGPAEQSAPDSGQANLTS</sequence>
<feature type="compositionally biased region" description="Basic residues" evidence="6">
    <location>
        <begin position="38"/>
        <end position="47"/>
    </location>
</feature>
<dbReference type="Pfam" id="PF06702">
    <property type="entry name" value="Fam20C"/>
    <property type="match status" value="1"/>
</dbReference>
<evidence type="ECO:0000256" key="6">
    <source>
        <dbReference type="SAM" id="MobiDB-lite"/>
    </source>
</evidence>
<comment type="similarity">
    <text evidence="2">Belongs to the FAM20 family.</text>
</comment>
<feature type="domain" description="FAM20 C-terminal" evidence="7">
    <location>
        <begin position="537"/>
        <end position="754"/>
    </location>
</feature>
<dbReference type="InterPro" id="IPR024869">
    <property type="entry name" value="FAM20"/>
</dbReference>
<feature type="compositionally biased region" description="Low complexity" evidence="6">
    <location>
        <begin position="77"/>
        <end position="87"/>
    </location>
</feature>
<organism evidence="8 9">
    <name type="scientific">Ceratotherium simum simum</name>
    <name type="common">Southern white rhinoceros</name>
    <dbReference type="NCBI Taxonomy" id="73337"/>
    <lineage>
        <taxon>Eukaryota</taxon>
        <taxon>Metazoa</taxon>
        <taxon>Chordata</taxon>
        <taxon>Craniata</taxon>
        <taxon>Vertebrata</taxon>
        <taxon>Euteleostomi</taxon>
        <taxon>Mammalia</taxon>
        <taxon>Eutheria</taxon>
        <taxon>Laurasiatheria</taxon>
        <taxon>Perissodactyla</taxon>
        <taxon>Rhinocerotidae</taxon>
        <taxon>Ceratotherium</taxon>
    </lineage>
</organism>
<feature type="region of interest" description="Disordered" evidence="6">
    <location>
        <begin position="266"/>
        <end position="321"/>
    </location>
</feature>
<reference evidence="9" key="1">
    <citation type="submission" date="2025-08" db="UniProtKB">
        <authorList>
            <consortium name="RefSeq"/>
        </authorList>
    </citation>
    <scope>IDENTIFICATION</scope>
</reference>
<evidence type="ECO:0000256" key="1">
    <source>
        <dbReference type="ARBA" id="ARBA00004555"/>
    </source>
</evidence>
<feature type="compositionally biased region" description="Low complexity" evidence="6">
    <location>
        <begin position="279"/>
        <end position="301"/>
    </location>
</feature>